<reference evidence="1 2" key="1">
    <citation type="submission" date="2019-04" db="EMBL/GenBank/DDBJ databases">
        <title>Streptomyces sp. nov. Bv016 isolated from bark of Buahinia variegata.</title>
        <authorList>
            <person name="Kanchanasin P."/>
            <person name="Tanasupawat S."/>
            <person name="Yuki M."/>
            <person name="Kudo T."/>
        </authorList>
    </citation>
    <scope>NUCLEOTIDE SEQUENCE [LARGE SCALE GENOMIC DNA]</scope>
    <source>
        <strain evidence="1 2">Bv016</strain>
    </source>
</reference>
<proteinExistence type="predicted"/>
<gene>
    <name evidence="1" type="ORF">E5083_27275</name>
</gene>
<evidence type="ECO:0000313" key="2">
    <source>
        <dbReference type="Proteomes" id="UP000298159"/>
    </source>
</evidence>
<evidence type="ECO:0000313" key="1">
    <source>
        <dbReference type="EMBL" id="TGN72651.1"/>
    </source>
</evidence>
<accession>A0A4Z1CVB3</accession>
<dbReference type="RefSeq" id="WP_107030798.1">
    <property type="nucleotide sequence ID" value="NZ_JBEOUJ010000012.1"/>
</dbReference>
<keyword evidence="2" id="KW-1185">Reference proteome</keyword>
<dbReference type="Proteomes" id="UP000298159">
    <property type="component" value="Unassembled WGS sequence"/>
</dbReference>
<dbReference type="EMBL" id="SRRT01000009">
    <property type="protein sequence ID" value="TGN72651.1"/>
    <property type="molecule type" value="Genomic_DNA"/>
</dbReference>
<protein>
    <submittedName>
        <fullName evidence="1">Uncharacterized protein</fullName>
    </submittedName>
</protein>
<organism evidence="1 2">
    <name type="scientific">Streptomyces bauhiniae</name>
    <dbReference type="NCBI Taxonomy" id="2340725"/>
    <lineage>
        <taxon>Bacteria</taxon>
        <taxon>Bacillati</taxon>
        <taxon>Actinomycetota</taxon>
        <taxon>Actinomycetes</taxon>
        <taxon>Kitasatosporales</taxon>
        <taxon>Streptomycetaceae</taxon>
        <taxon>Streptomyces</taxon>
    </lineage>
</organism>
<dbReference type="AlphaFoldDB" id="A0A4Z1CVB3"/>
<sequence>MGLPAVDGKQYVYRVYAPGDALPADLFWDAWHCHDEGPFPRAWDLFDAAVIRRVPAA</sequence>
<dbReference type="GeneID" id="95451283"/>
<comment type="caution">
    <text evidence="1">The sequence shown here is derived from an EMBL/GenBank/DDBJ whole genome shotgun (WGS) entry which is preliminary data.</text>
</comment>
<name>A0A4Z1CVB3_9ACTN</name>